<dbReference type="GeneID" id="114248890"/>
<keyword evidence="1" id="KW-0812">Transmembrane</keyword>
<dbReference type="AlphaFoldDB" id="A0A6J2K939"/>
<dbReference type="Proteomes" id="UP000504629">
    <property type="component" value="Unplaced"/>
</dbReference>
<dbReference type="OrthoDB" id="6930543at2759"/>
<reference evidence="3" key="1">
    <citation type="submission" date="2025-08" db="UniProtKB">
        <authorList>
            <consortium name="RefSeq"/>
        </authorList>
    </citation>
    <scope>IDENTIFICATION</scope>
    <source>
        <tissue evidence="3">Silk gland</tissue>
    </source>
</reference>
<feature type="transmembrane region" description="Helical" evidence="1">
    <location>
        <begin position="17"/>
        <end position="38"/>
    </location>
</feature>
<keyword evidence="2" id="KW-1185">Reference proteome</keyword>
<dbReference type="RefSeq" id="XP_028038118.1">
    <property type="nucleotide sequence ID" value="XM_028182317.1"/>
</dbReference>
<keyword evidence="1" id="KW-1133">Transmembrane helix</keyword>
<gene>
    <name evidence="3" type="primary">LOC114248890</name>
</gene>
<evidence type="ECO:0000313" key="3">
    <source>
        <dbReference type="RefSeq" id="XP_028038118.1"/>
    </source>
</evidence>
<evidence type="ECO:0000256" key="1">
    <source>
        <dbReference type="SAM" id="Phobius"/>
    </source>
</evidence>
<dbReference type="KEGG" id="bman:114248890"/>
<feature type="transmembrane region" description="Helical" evidence="1">
    <location>
        <begin position="98"/>
        <end position="118"/>
    </location>
</feature>
<keyword evidence="1" id="KW-0472">Membrane</keyword>
<protein>
    <submittedName>
        <fullName evidence="3">Uncharacterized protein LOC114248890</fullName>
    </submittedName>
</protein>
<evidence type="ECO:0000313" key="2">
    <source>
        <dbReference type="Proteomes" id="UP000504629"/>
    </source>
</evidence>
<name>A0A6J2K939_BOMMA</name>
<proteinExistence type="predicted"/>
<organism evidence="2 3">
    <name type="scientific">Bombyx mandarina</name>
    <name type="common">Wild silk moth</name>
    <name type="synonym">Wild silkworm</name>
    <dbReference type="NCBI Taxonomy" id="7092"/>
    <lineage>
        <taxon>Eukaryota</taxon>
        <taxon>Metazoa</taxon>
        <taxon>Ecdysozoa</taxon>
        <taxon>Arthropoda</taxon>
        <taxon>Hexapoda</taxon>
        <taxon>Insecta</taxon>
        <taxon>Pterygota</taxon>
        <taxon>Neoptera</taxon>
        <taxon>Endopterygota</taxon>
        <taxon>Lepidoptera</taxon>
        <taxon>Glossata</taxon>
        <taxon>Ditrysia</taxon>
        <taxon>Bombycoidea</taxon>
        <taxon>Bombycidae</taxon>
        <taxon>Bombycinae</taxon>
        <taxon>Bombyx</taxon>
    </lineage>
</organism>
<accession>A0A6J2K939</accession>
<sequence>MVKVSVLGSIATDMNEIIIVNLIFTLLYQNIGLVLIIVTGQRVWNQILLLNVLLARLYNGILIQPCRDTLRTLKNLQRMVVKNPVQIKMLSVLPVGSYMLPMFMTLSVSYIIVMLQFGHVV</sequence>